<gene>
    <name evidence="2" type="ORF">OJAV_G00078410</name>
</gene>
<protein>
    <submittedName>
        <fullName evidence="2">Uncharacterized protein</fullName>
    </submittedName>
</protein>
<feature type="signal peptide" evidence="1">
    <location>
        <begin position="1"/>
        <end position="23"/>
    </location>
</feature>
<accession>A0A3S2M7H1</accession>
<dbReference type="AlphaFoldDB" id="A0A3S2M7H1"/>
<evidence type="ECO:0000313" key="2">
    <source>
        <dbReference type="EMBL" id="RVE69502.1"/>
    </source>
</evidence>
<reference evidence="2 3" key="2">
    <citation type="submission" date="2019-01" db="EMBL/GenBank/DDBJ databases">
        <title>A chromosome length genome reference of the Java medaka (oryzias javanicus).</title>
        <authorList>
            <person name="Herpin A."/>
            <person name="Takehana Y."/>
            <person name="Naruse K."/>
            <person name="Ansai S."/>
            <person name="Kawaguchi M."/>
        </authorList>
    </citation>
    <scope>NUCLEOTIDE SEQUENCE [LARGE SCALE GENOMIC DNA]</scope>
    <source>
        <strain evidence="2">RS831</strain>
        <tissue evidence="2">Whole body</tissue>
    </source>
</reference>
<proteinExistence type="predicted"/>
<feature type="chain" id="PRO_5018793672" evidence="1">
    <location>
        <begin position="24"/>
        <end position="347"/>
    </location>
</feature>
<name>A0A3S2M7H1_ORYJA</name>
<keyword evidence="1" id="KW-0732">Signal</keyword>
<reference evidence="2 3" key="1">
    <citation type="submission" date="2018-11" db="EMBL/GenBank/DDBJ databases">
        <authorList>
            <person name="Lopez-Roques C."/>
            <person name="Donnadieu C."/>
            <person name="Bouchez O."/>
            <person name="Klopp C."/>
            <person name="Cabau C."/>
            <person name="Zahm M."/>
        </authorList>
    </citation>
    <scope>NUCLEOTIDE SEQUENCE [LARGE SCALE GENOMIC DNA]</scope>
    <source>
        <strain evidence="2">RS831</strain>
        <tissue evidence="2">Whole body</tissue>
    </source>
</reference>
<sequence length="347" mass="38049">MVMAFILILWVSWLCLLFTNGIGVTNAIGDDYRLQAASRNLADHVDDFSNFLSFDEGTEEVPKPKPSRSFYTSFRKPSVTQPQNLAITGQAPPNKFGAPREKAVAGGSMKWESTLFEPISVSARQDDKHSLIPAAIQSQMAPLDTYANRDPVSQGVAVTSASSKKVPSKAFTSLSIVPPKSQSWPSKSQTGQRVGVSTVSFPKVDRGYSKPPKLLHEGAFRYNSGNAGFLPDHSLKQELPLLNPSVHAKLQDDDNSVGAKDYGQSDNFPWASSVPVSSLWKPSFQSTEAKSSPKDWMMVSPFSGAGQHNTLKLGANIKVPMILPSQYFQIKLFKCKLCKWVPFESMC</sequence>
<dbReference type="EMBL" id="CM012444">
    <property type="protein sequence ID" value="RVE69502.1"/>
    <property type="molecule type" value="Genomic_DNA"/>
</dbReference>
<keyword evidence="3" id="KW-1185">Reference proteome</keyword>
<evidence type="ECO:0000313" key="3">
    <source>
        <dbReference type="Proteomes" id="UP000283210"/>
    </source>
</evidence>
<organism evidence="2 3">
    <name type="scientific">Oryzias javanicus</name>
    <name type="common">Javanese ricefish</name>
    <name type="synonym">Aplocheilus javanicus</name>
    <dbReference type="NCBI Taxonomy" id="123683"/>
    <lineage>
        <taxon>Eukaryota</taxon>
        <taxon>Metazoa</taxon>
        <taxon>Chordata</taxon>
        <taxon>Craniata</taxon>
        <taxon>Vertebrata</taxon>
        <taxon>Euteleostomi</taxon>
        <taxon>Actinopterygii</taxon>
        <taxon>Neopterygii</taxon>
        <taxon>Teleostei</taxon>
        <taxon>Neoteleostei</taxon>
        <taxon>Acanthomorphata</taxon>
        <taxon>Ovalentaria</taxon>
        <taxon>Atherinomorphae</taxon>
        <taxon>Beloniformes</taxon>
        <taxon>Adrianichthyidae</taxon>
        <taxon>Oryziinae</taxon>
        <taxon>Oryzias</taxon>
    </lineage>
</organism>
<dbReference type="Proteomes" id="UP000283210">
    <property type="component" value="Chromosome 8"/>
</dbReference>
<evidence type="ECO:0000256" key="1">
    <source>
        <dbReference type="SAM" id="SignalP"/>
    </source>
</evidence>
<dbReference type="OrthoDB" id="63267at2759"/>